<dbReference type="EMBL" id="JABFUD020000004">
    <property type="protein sequence ID" value="KAI5080922.1"/>
    <property type="molecule type" value="Genomic_DNA"/>
</dbReference>
<accession>A0A9D4V8M9</accession>
<keyword evidence="2" id="KW-1185">Reference proteome</keyword>
<sequence>MWFKCHSLTISTQEFRTQELIRGLGFLRVRSIKSNGAACGFERKRKGRQRGRLEEQLDQSYEGVVHLVHEEGQERASTYTTHSDLIPSAFAEAYHVVGNSVRTFLIALGFI</sequence>
<reference evidence="1" key="1">
    <citation type="submission" date="2021-01" db="EMBL/GenBank/DDBJ databases">
        <title>Adiantum capillus-veneris genome.</title>
        <authorList>
            <person name="Fang Y."/>
            <person name="Liao Q."/>
        </authorList>
    </citation>
    <scope>NUCLEOTIDE SEQUENCE</scope>
    <source>
        <strain evidence="1">H3</strain>
        <tissue evidence="1">Leaf</tissue>
    </source>
</reference>
<gene>
    <name evidence="1" type="ORF">GOP47_0004105</name>
</gene>
<evidence type="ECO:0000313" key="1">
    <source>
        <dbReference type="EMBL" id="KAI5080922.1"/>
    </source>
</evidence>
<organism evidence="1 2">
    <name type="scientific">Adiantum capillus-veneris</name>
    <name type="common">Maidenhair fern</name>
    <dbReference type="NCBI Taxonomy" id="13818"/>
    <lineage>
        <taxon>Eukaryota</taxon>
        <taxon>Viridiplantae</taxon>
        <taxon>Streptophyta</taxon>
        <taxon>Embryophyta</taxon>
        <taxon>Tracheophyta</taxon>
        <taxon>Polypodiopsida</taxon>
        <taxon>Polypodiidae</taxon>
        <taxon>Polypodiales</taxon>
        <taxon>Pteridineae</taxon>
        <taxon>Pteridaceae</taxon>
        <taxon>Vittarioideae</taxon>
        <taxon>Adiantum</taxon>
    </lineage>
</organism>
<dbReference type="AlphaFoldDB" id="A0A9D4V8M9"/>
<proteinExistence type="predicted"/>
<protein>
    <submittedName>
        <fullName evidence="1">Uncharacterized protein</fullName>
    </submittedName>
</protein>
<comment type="caution">
    <text evidence="1">The sequence shown here is derived from an EMBL/GenBank/DDBJ whole genome shotgun (WGS) entry which is preliminary data.</text>
</comment>
<evidence type="ECO:0000313" key="2">
    <source>
        <dbReference type="Proteomes" id="UP000886520"/>
    </source>
</evidence>
<dbReference type="Proteomes" id="UP000886520">
    <property type="component" value="Chromosome 4"/>
</dbReference>
<name>A0A9D4V8M9_ADICA</name>